<dbReference type="Proteomes" id="UP001341840">
    <property type="component" value="Unassembled WGS sequence"/>
</dbReference>
<gene>
    <name evidence="1" type="ORF">PIB30_115610</name>
</gene>
<proteinExistence type="predicted"/>
<evidence type="ECO:0000313" key="1">
    <source>
        <dbReference type="EMBL" id="MED6118026.1"/>
    </source>
</evidence>
<comment type="caution">
    <text evidence="1">The sequence shown here is derived from an EMBL/GenBank/DDBJ whole genome shotgun (WGS) entry which is preliminary data.</text>
</comment>
<organism evidence="1 2">
    <name type="scientific">Stylosanthes scabra</name>
    <dbReference type="NCBI Taxonomy" id="79078"/>
    <lineage>
        <taxon>Eukaryota</taxon>
        <taxon>Viridiplantae</taxon>
        <taxon>Streptophyta</taxon>
        <taxon>Embryophyta</taxon>
        <taxon>Tracheophyta</taxon>
        <taxon>Spermatophyta</taxon>
        <taxon>Magnoliopsida</taxon>
        <taxon>eudicotyledons</taxon>
        <taxon>Gunneridae</taxon>
        <taxon>Pentapetalae</taxon>
        <taxon>rosids</taxon>
        <taxon>fabids</taxon>
        <taxon>Fabales</taxon>
        <taxon>Fabaceae</taxon>
        <taxon>Papilionoideae</taxon>
        <taxon>50 kb inversion clade</taxon>
        <taxon>dalbergioids sensu lato</taxon>
        <taxon>Dalbergieae</taxon>
        <taxon>Pterocarpus clade</taxon>
        <taxon>Stylosanthes</taxon>
    </lineage>
</organism>
<reference evidence="1 2" key="1">
    <citation type="journal article" date="2023" name="Plants (Basel)">
        <title>Bridging the Gap: Combining Genomics and Transcriptomics Approaches to Understand Stylosanthes scabra, an Orphan Legume from the Brazilian Caatinga.</title>
        <authorList>
            <person name="Ferreira-Neto J.R.C."/>
            <person name="da Silva M.D."/>
            <person name="Binneck E."/>
            <person name="de Melo N.F."/>
            <person name="da Silva R.H."/>
            <person name="de Melo A.L.T.M."/>
            <person name="Pandolfi V."/>
            <person name="Bustamante F.O."/>
            <person name="Brasileiro-Vidal A.C."/>
            <person name="Benko-Iseppon A.M."/>
        </authorList>
    </citation>
    <scope>NUCLEOTIDE SEQUENCE [LARGE SCALE GENOMIC DNA]</scope>
    <source>
        <tissue evidence="1">Leaves</tissue>
    </source>
</reference>
<evidence type="ECO:0000313" key="2">
    <source>
        <dbReference type="Proteomes" id="UP001341840"/>
    </source>
</evidence>
<dbReference type="EMBL" id="JASCZI010013084">
    <property type="protein sequence ID" value="MED6118026.1"/>
    <property type="molecule type" value="Genomic_DNA"/>
</dbReference>
<sequence length="64" mass="7258">MKFPTRNGVATVHGDQKIGRKCYNESLDRAGGRQKEQCNMLEIGRPEGKEIFRPLPEGELEDVQ</sequence>
<protein>
    <submittedName>
        <fullName evidence="1">Uncharacterized protein</fullName>
    </submittedName>
</protein>
<name>A0ABU6R2Q1_9FABA</name>
<keyword evidence="2" id="KW-1185">Reference proteome</keyword>
<feature type="non-terminal residue" evidence="1">
    <location>
        <position position="64"/>
    </location>
</feature>
<accession>A0ABU6R2Q1</accession>